<protein>
    <submittedName>
        <fullName evidence="5">Putative ABC transporter ATP-binding protein</fullName>
    </submittedName>
</protein>
<dbReference type="Gene3D" id="3.40.50.300">
    <property type="entry name" value="P-loop containing nucleotide triphosphate hydrolases"/>
    <property type="match status" value="1"/>
</dbReference>
<evidence type="ECO:0000313" key="6">
    <source>
        <dbReference type="Proteomes" id="UP000011910"/>
    </source>
</evidence>
<dbReference type="InterPro" id="IPR027417">
    <property type="entry name" value="P-loop_NTPase"/>
</dbReference>
<dbReference type="GO" id="GO:0005524">
    <property type="term" value="F:ATP binding"/>
    <property type="evidence" value="ECO:0007669"/>
    <property type="project" value="UniProtKB-KW"/>
</dbReference>
<name>M7N0J2_9BACT</name>
<dbReference type="PANTHER" id="PTHR42939:SF1">
    <property type="entry name" value="ABC TRANSPORTER ATP-BINDING PROTEIN ALBC-RELATED"/>
    <property type="match status" value="1"/>
</dbReference>
<dbReference type="SUPFAM" id="SSF52540">
    <property type="entry name" value="P-loop containing nucleoside triphosphate hydrolases"/>
    <property type="match status" value="1"/>
</dbReference>
<dbReference type="InterPro" id="IPR051782">
    <property type="entry name" value="ABC_Transporter_VariousFunc"/>
</dbReference>
<dbReference type="OrthoDB" id="9808363at2"/>
<dbReference type="Pfam" id="PF00005">
    <property type="entry name" value="ABC_tran"/>
    <property type="match status" value="1"/>
</dbReference>
<proteinExistence type="predicted"/>
<keyword evidence="2" id="KW-0547">Nucleotide-binding</keyword>
<dbReference type="AlphaFoldDB" id="M7N0J2"/>
<dbReference type="GO" id="GO:0016887">
    <property type="term" value="F:ATP hydrolysis activity"/>
    <property type="evidence" value="ECO:0007669"/>
    <property type="project" value="InterPro"/>
</dbReference>
<keyword evidence="6" id="KW-1185">Reference proteome</keyword>
<reference evidence="5 6" key="1">
    <citation type="journal article" date="2013" name="Genome Announc.">
        <title>Draft Genome Sequence of Cesiribacter andamanensis Strain AMV16T, Isolated from a Soil Sample from a Mud Volcano in the Andaman Islands, India.</title>
        <authorList>
            <person name="Shivaji S."/>
            <person name="Ara S."/>
            <person name="Begum Z."/>
            <person name="Srinivas T.N."/>
            <person name="Singh A."/>
            <person name="Kumar Pinnaka A."/>
        </authorList>
    </citation>
    <scope>NUCLEOTIDE SEQUENCE [LARGE SCALE GENOMIC DNA]</scope>
    <source>
        <strain evidence="5 6">AMV16</strain>
    </source>
</reference>
<sequence length="208" mass="23761">MLTLSAHQLGKRYIRQWIFRRLEYSFRQGNPCAVTGPNGSGKSTLLKVLSGFQPATEGSLNLQLGGKTIAAEAMYAHVALAAPYLELIEDFTLEELLRFHFSFKRLADGLSLRGVAERMYLLEAWQKPVKHFSSGMKQRLRLGLAFYDQSPLLLLDEPTSNLDEQGQHWYEQEIAPLLQQKLVIIASNQPQEYQFCTDRISIPDWKNM</sequence>
<evidence type="ECO:0000313" key="5">
    <source>
        <dbReference type="EMBL" id="EMR00807.1"/>
    </source>
</evidence>
<evidence type="ECO:0000259" key="4">
    <source>
        <dbReference type="PROSITE" id="PS50893"/>
    </source>
</evidence>
<comment type="caution">
    <text evidence="5">The sequence shown here is derived from an EMBL/GenBank/DDBJ whole genome shotgun (WGS) entry which is preliminary data.</text>
</comment>
<dbReference type="InterPro" id="IPR003593">
    <property type="entry name" value="AAA+_ATPase"/>
</dbReference>
<dbReference type="EMBL" id="AODQ01000184">
    <property type="protein sequence ID" value="EMR00807.1"/>
    <property type="molecule type" value="Genomic_DNA"/>
</dbReference>
<dbReference type="PANTHER" id="PTHR42939">
    <property type="entry name" value="ABC TRANSPORTER ATP-BINDING PROTEIN ALBC-RELATED"/>
    <property type="match status" value="1"/>
</dbReference>
<evidence type="ECO:0000256" key="3">
    <source>
        <dbReference type="ARBA" id="ARBA00022840"/>
    </source>
</evidence>
<dbReference type="eggNOG" id="COG1131">
    <property type="taxonomic scope" value="Bacteria"/>
</dbReference>
<evidence type="ECO:0000256" key="1">
    <source>
        <dbReference type="ARBA" id="ARBA00022448"/>
    </source>
</evidence>
<evidence type="ECO:0000256" key="2">
    <source>
        <dbReference type="ARBA" id="ARBA00022741"/>
    </source>
</evidence>
<organism evidence="5 6">
    <name type="scientific">Cesiribacter andamanensis AMV16</name>
    <dbReference type="NCBI Taxonomy" id="1279009"/>
    <lineage>
        <taxon>Bacteria</taxon>
        <taxon>Pseudomonadati</taxon>
        <taxon>Bacteroidota</taxon>
        <taxon>Cytophagia</taxon>
        <taxon>Cytophagales</taxon>
        <taxon>Cesiribacteraceae</taxon>
        <taxon>Cesiribacter</taxon>
    </lineage>
</organism>
<accession>M7N0J2</accession>
<keyword evidence="3 5" id="KW-0067">ATP-binding</keyword>
<dbReference type="Proteomes" id="UP000011910">
    <property type="component" value="Unassembled WGS sequence"/>
</dbReference>
<gene>
    <name evidence="5" type="ORF">ADICEAN_04066</name>
</gene>
<feature type="domain" description="ABC transporter" evidence="4">
    <location>
        <begin position="4"/>
        <end position="208"/>
    </location>
</feature>
<dbReference type="InterPro" id="IPR017871">
    <property type="entry name" value="ABC_transporter-like_CS"/>
</dbReference>
<dbReference type="SMART" id="SM00382">
    <property type="entry name" value="AAA"/>
    <property type="match status" value="1"/>
</dbReference>
<dbReference type="RefSeq" id="WP_009197441.1">
    <property type="nucleotide sequence ID" value="NZ_AODQ01000184.1"/>
</dbReference>
<dbReference type="InterPro" id="IPR003439">
    <property type="entry name" value="ABC_transporter-like_ATP-bd"/>
</dbReference>
<dbReference type="PROSITE" id="PS50893">
    <property type="entry name" value="ABC_TRANSPORTER_2"/>
    <property type="match status" value="1"/>
</dbReference>
<keyword evidence="1" id="KW-0813">Transport</keyword>
<dbReference type="STRING" id="1279009.ADICEAN_04066"/>
<dbReference type="PROSITE" id="PS00211">
    <property type="entry name" value="ABC_TRANSPORTER_1"/>
    <property type="match status" value="1"/>
</dbReference>